<feature type="region of interest" description="Disordered" evidence="1">
    <location>
        <begin position="119"/>
        <end position="150"/>
    </location>
</feature>
<keyword evidence="3" id="KW-1185">Reference proteome</keyword>
<feature type="compositionally biased region" description="Low complexity" evidence="1">
    <location>
        <begin position="160"/>
        <end position="177"/>
    </location>
</feature>
<gene>
    <name evidence="2" type="ORF">B0A49_07258</name>
</gene>
<accession>A0A4U0WPM7</accession>
<feature type="region of interest" description="Disordered" evidence="1">
    <location>
        <begin position="158"/>
        <end position="177"/>
    </location>
</feature>
<evidence type="ECO:0000313" key="2">
    <source>
        <dbReference type="EMBL" id="TKA65324.1"/>
    </source>
</evidence>
<evidence type="ECO:0000256" key="1">
    <source>
        <dbReference type="SAM" id="MobiDB-lite"/>
    </source>
</evidence>
<evidence type="ECO:0000313" key="3">
    <source>
        <dbReference type="Proteomes" id="UP000308768"/>
    </source>
</evidence>
<sequence>MPRHGIDHSETKTAARSGEGSARFDDWECDFLADASEALRMPAEDHPARYHPLTTRHQRAQASAGPVACAAKCARDVAGSVAEAVAKLDLSALQCTEAGRMTHALWRYVVGQQVVDGSEGGVSRRVRAERSRDGAGHVGGEAEVPGAVGDEDRAAWSTPQRFLDSQSDSSSESPSFVSVPRKAYSRAAAASLRAEFEDFEEVLVPVQGEDILECTGHNSAGPSLLSVLQLGRLHSAEVILRSASSLDDFLADPTLSYRRNDERREPESLRDAAEATDILKGEAKTEAAEMEMEQEADVKILQFLGQSRPVLAVSEGVQEPESRLQARRRRRAEIEKEWKARPESRSVRK</sequence>
<feature type="compositionally biased region" description="Basic and acidic residues" evidence="1">
    <location>
        <begin position="126"/>
        <end position="135"/>
    </location>
</feature>
<dbReference type="AlphaFoldDB" id="A0A4U0WPM7"/>
<feature type="region of interest" description="Disordered" evidence="1">
    <location>
        <begin position="314"/>
        <end position="349"/>
    </location>
</feature>
<organism evidence="2 3">
    <name type="scientific">Cryomyces minteri</name>
    <dbReference type="NCBI Taxonomy" id="331657"/>
    <lineage>
        <taxon>Eukaryota</taxon>
        <taxon>Fungi</taxon>
        <taxon>Dikarya</taxon>
        <taxon>Ascomycota</taxon>
        <taxon>Pezizomycotina</taxon>
        <taxon>Dothideomycetes</taxon>
        <taxon>Dothideomycetes incertae sedis</taxon>
        <taxon>Cryomyces</taxon>
    </lineage>
</organism>
<name>A0A4U0WPM7_9PEZI</name>
<protein>
    <submittedName>
        <fullName evidence="2">Uncharacterized protein</fullName>
    </submittedName>
</protein>
<proteinExistence type="predicted"/>
<reference evidence="2 3" key="1">
    <citation type="submission" date="2017-03" db="EMBL/GenBank/DDBJ databases">
        <title>Genomes of endolithic fungi from Antarctica.</title>
        <authorList>
            <person name="Coleine C."/>
            <person name="Masonjones S."/>
            <person name="Stajich J.E."/>
        </authorList>
    </citation>
    <scope>NUCLEOTIDE SEQUENCE [LARGE SCALE GENOMIC DNA]</scope>
    <source>
        <strain evidence="2 3">CCFEE 5187</strain>
    </source>
</reference>
<feature type="compositionally biased region" description="Basic and acidic residues" evidence="1">
    <location>
        <begin position="332"/>
        <end position="349"/>
    </location>
</feature>
<dbReference type="EMBL" id="NAJN01001153">
    <property type="protein sequence ID" value="TKA65324.1"/>
    <property type="molecule type" value="Genomic_DNA"/>
</dbReference>
<dbReference type="Proteomes" id="UP000308768">
    <property type="component" value="Unassembled WGS sequence"/>
</dbReference>
<comment type="caution">
    <text evidence="2">The sequence shown here is derived from an EMBL/GenBank/DDBJ whole genome shotgun (WGS) entry which is preliminary data.</text>
</comment>